<proteinExistence type="predicted"/>
<dbReference type="SMART" id="SM00850">
    <property type="entry name" value="LytTR"/>
    <property type="match status" value="1"/>
</dbReference>
<evidence type="ECO:0000259" key="3">
    <source>
        <dbReference type="PROSITE" id="PS50930"/>
    </source>
</evidence>
<sequence>MDKIKCIIVDDEPLAISLLERYVEQIPFLELVFSTENPILALEYIQNHPSDLIFLDIQMPELTGINFMKIVGDRQKYILTTAYSEYALEGYEHHIVDYLLKPVSFERFQKSIVKARERFSFQPTENTHFFVKSSGRQHRIGFHEIFYIESIKDYVNIRTETEEYIVLDTLKSMESQLPERFIRIHKSFIINLDKVKSIGARKVILGDVEVPIGDSYRIKLLERLK</sequence>
<dbReference type="RefSeq" id="WP_065400928.1">
    <property type="nucleotide sequence ID" value="NZ_MAYG01000031.1"/>
</dbReference>
<dbReference type="PROSITE" id="PS50930">
    <property type="entry name" value="HTH_LYTTR"/>
    <property type="match status" value="1"/>
</dbReference>
<protein>
    <submittedName>
        <fullName evidence="4">DNA-binding response regulator</fullName>
    </submittedName>
</protein>
<dbReference type="SUPFAM" id="SSF52172">
    <property type="entry name" value="CheY-like"/>
    <property type="match status" value="1"/>
</dbReference>
<dbReference type="EMBL" id="MAYG01000031">
    <property type="protein sequence ID" value="OCA68797.1"/>
    <property type="molecule type" value="Genomic_DNA"/>
</dbReference>
<feature type="domain" description="HTH LytTR-type" evidence="3">
    <location>
        <begin position="129"/>
        <end position="225"/>
    </location>
</feature>
<dbReference type="AlphaFoldDB" id="A0A1B8ZBD9"/>
<keyword evidence="4" id="KW-0238">DNA-binding</keyword>
<accession>A0A1B8ZBD9</accession>
<dbReference type="OrthoDB" id="2168082at2"/>
<keyword evidence="1" id="KW-0597">Phosphoprotein</keyword>
<evidence type="ECO:0000256" key="1">
    <source>
        <dbReference type="PROSITE-ProRule" id="PRU00169"/>
    </source>
</evidence>
<dbReference type="PANTHER" id="PTHR37299:SF1">
    <property type="entry name" value="STAGE 0 SPORULATION PROTEIN A HOMOLOG"/>
    <property type="match status" value="1"/>
</dbReference>
<dbReference type="Gene3D" id="3.40.50.2300">
    <property type="match status" value="1"/>
</dbReference>
<dbReference type="InterPro" id="IPR001789">
    <property type="entry name" value="Sig_transdc_resp-reg_receiver"/>
</dbReference>
<dbReference type="STRING" id="651561.BBI00_21595"/>
<feature type="domain" description="Response regulatory" evidence="2">
    <location>
        <begin position="5"/>
        <end position="116"/>
    </location>
</feature>
<evidence type="ECO:0000313" key="5">
    <source>
        <dbReference type="Proteomes" id="UP000093432"/>
    </source>
</evidence>
<dbReference type="GO" id="GO:0000156">
    <property type="term" value="F:phosphorelay response regulator activity"/>
    <property type="evidence" value="ECO:0007669"/>
    <property type="project" value="InterPro"/>
</dbReference>
<dbReference type="Gene3D" id="2.40.50.1020">
    <property type="entry name" value="LytTr DNA-binding domain"/>
    <property type="match status" value="1"/>
</dbReference>
<evidence type="ECO:0000313" key="4">
    <source>
        <dbReference type="EMBL" id="OCA68797.1"/>
    </source>
</evidence>
<dbReference type="SMART" id="SM00448">
    <property type="entry name" value="REC"/>
    <property type="match status" value="1"/>
</dbReference>
<dbReference type="PANTHER" id="PTHR37299">
    <property type="entry name" value="TRANSCRIPTIONAL REGULATOR-RELATED"/>
    <property type="match status" value="1"/>
</dbReference>
<comment type="caution">
    <text evidence="4">The sequence shown here is derived from an EMBL/GenBank/DDBJ whole genome shotgun (WGS) entry which is preliminary data.</text>
</comment>
<evidence type="ECO:0000259" key="2">
    <source>
        <dbReference type="PROSITE" id="PS50110"/>
    </source>
</evidence>
<dbReference type="InterPro" id="IPR007492">
    <property type="entry name" value="LytTR_DNA-bd_dom"/>
</dbReference>
<feature type="modified residue" description="4-aspartylphosphate" evidence="1">
    <location>
        <position position="56"/>
    </location>
</feature>
<dbReference type="Proteomes" id="UP000093432">
    <property type="component" value="Unassembled WGS sequence"/>
</dbReference>
<dbReference type="InterPro" id="IPR046947">
    <property type="entry name" value="LytR-like"/>
</dbReference>
<gene>
    <name evidence="4" type="ORF">BBI00_21595</name>
</gene>
<reference evidence="5" key="1">
    <citation type="submission" date="2016-07" db="EMBL/GenBank/DDBJ databases">
        <authorList>
            <person name="Florea S."/>
            <person name="Webb J.S."/>
            <person name="Jaromczyk J."/>
            <person name="Schardl C.L."/>
        </authorList>
    </citation>
    <scope>NUCLEOTIDE SEQUENCE [LARGE SCALE GENOMIC DNA]</scope>
    <source>
        <strain evidence="5">CC-VM-7</strain>
    </source>
</reference>
<name>A0A1B8ZBD9_9FLAO</name>
<dbReference type="InterPro" id="IPR011006">
    <property type="entry name" value="CheY-like_superfamily"/>
</dbReference>
<organism evidence="4 5">
    <name type="scientific">Chryseobacterium arthrosphaerae</name>
    <dbReference type="NCBI Taxonomy" id="651561"/>
    <lineage>
        <taxon>Bacteria</taxon>
        <taxon>Pseudomonadati</taxon>
        <taxon>Bacteroidota</taxon>
        <taxon>Flavobacteriia</taxon>
        <taxon>Flavobacteriales</taxon>
        <taxon>Weeksellaceae</taxon>
        <taxon>Chryseobacterium group</taxon>
        <taxon>Chryseobacterium</taxon>
    </lineage>
</organism>
<dbReference type="Pfam" id="PF04397">
    <property type="entry name" value="LytTR"/>
    <property type="match status" value="1"/>
</dbReference>
<dbReference type="Pfam" id="PF00072">
    <property type="entry name" value="Response_reg"/>
    <property type="match status" value="1"/>
</dbReference>
<dbReference type="PROSITE" id="PS50110">
    <property type="entry name" value="RESPONSE_REGULATORY"/>
    <property type="match status" value="1"/>
</dbReference>
<dbReference type="GO" id="GO:0003677">
    <property type="term" value="F:DNA binding"/>
    <property type="evidence" value="ECO:0007669"/>
    <property type="project" value="UniProtKB-KW"/>
</dbReference>